<proteinExistence type="predicted"/>
<evidence type="ECO:0000313" key="2">
    <source>
        <dbReference type="Proteomes" id="UP001241472"/>
    </source>
</evidence>
<organism evidence="1 2">
    <name type="scientific">Neorhizobium huautlense</name>
    <dbReference type="NCBI Taxonomy" id="67774"/>
    <lineage>
        <taxon>Bacteria</taxon>
        <taxon>Pseudomonadati</taxon>
        <taxon>Pseudomonadota</taxon>
        <taxon>Alphaproteobacteria</taxon>
        <taxon>Hyphomicrobiales</taxon>
        <taxon>Rhizobiaceae</taxon>
        <taxon>Rhizobium/Agrobacterium group</taxon>
        <taxon>Neorhizobium</taxon>
    </lineage>
</organism>
<dbReference type="EMBL" id="JAUSRF010000001">
    <property type="protein sequence ID" value="MDP9835557.1"/>
    <property type="molecule type" value="Genomic_DNA"/>
</dbReference>
<protein>
    <submittedName>
        <fullName evidence="1">Uncharacterized protein</fullName>
    </submittedName>
</protein>
<evidence type="ECO:0000313" key="1">
    <source>
        <dbReference type="EMBL" id="MDP9835557.1"/>
    </source>
</evidence>
<dbReference type="Proteomes" id="UP001241472">
    <property type="component" value="Unassembled WGS sequence"/>
</dbReference>
<name>A0ABT9PM62_9HYPH</name>
<keyword evidence="2" id="KW-1185">Reference proteome</keyword>
<reference evidence="1 2" key="1">
    <citation type="submission" date="2023-07" db="EMBL/GenBank/DDBJ databases">
        <title>Sorghum-associated microbial communities from plants grown in Nebraska, USA.</title>
        <authorList>
            <person name="Schachtman D."/>
        </authorList>
    </citation>
    <scope>NUCLEOTIDE SEQUENCE [LARGE SCALE GENOMIC DNA]</scope>
    <source>
        <strain evidence="1 2">DS1307</strain>
    </source>
</reference>
<accession>A0ABT9PM62</accession>
<dbReference type="RefSeq" id="WP_306830304.1">
    <property type="nucleotide sequence ID" value="NZ_JAUSRF010000001.1"/>
</dbReference>
<gene>
    <name evidence="1" type="ORF">J2T09_000298</name>
</gene>
<comment type="caution">
    <text evidence="1">The sequence shown here is derived from an EMBL/GenBank/DDBJ whole genome shotgun (WGS) entry which is preliminary data.</text>
</comment>
<sequence>MALADRLAKFEQTNQVAFGIIEAEAAAREQKTERLRQARLMQARKAEEED</sequence>